<dbReference type="Proteomes" id="UP000488299">
    <property type="component" value="Unassembled WGS sequence"/>
</dbReference>
<accession>A0A7J5TU48</accession>
<evidence type="ECO:0000313" key="2">
    <source>
        <dbReference type="EMBL" id="KAB7727516.1"/>
    </source>
</evidence>
<comment type="caution">
    <text evidence="2">The sequence shown here is derived from an EMBL/GenBank/DDBJ whole genome shotgun (WGS) entry which is preliminary data.</text>
</comment>
<proteinExistence type="predicted"/>
<evidence type="ECO:0008006" key="4">
    <source>
        <dbReference type="Google" id="ProtNLM"/>
    </source>
</evidence>
<evidence type="ECO:0000256" key="1">
    <source>
        <dbReference type="SAM" id="SignalP"/>
    </source>
</evidence>
<name>A0A7J5TU48_9BACT</name>
<evidence type="ECO:0000313" key="3">
    <source>
        <dbReference type="Proteomes" id="UP000488299"/>
    </source>
</evidence>
<keyword evidence="1" id="KW-0732">Signal</keyword>
<feature type="signal peptide" evidence="1">
    <location>
        <begin position="1"/>
        <end position="22"/>
    </location>
</feature>
<dbReference type="AlphaFoldDB" id="A0A7J5TU48"/>
<sequence length="135" mass="14602">MKTFIKSLALALTLGVVSFANATAAPEKPGKKSKADRFADYQTAVYPSTSQSVINVMLEKGEGGPVHISFKNKAGETMAVQTVGRNKDRVSLKFRVNELPDGQYSVEVSNGRDVTSKQVTITTRPEASPRTIVLE</sequence>
<dbReference type="EMBL" id="WELI01000010">
    <property type="protein sequence ID" value="KAB7727516.1"/>
    <property type="molecule type" value="Genomic_DNA"/>
</dbReference>
<gene>
    <name evidence="2" type="ORF">F5984_20800</name>
</gene>
<feature type="chain" id="PRO_5029469841" description="T9SS type A sorting domain-containing protein" evidence="1">
    <location>
        <begin position="23"/>
        <end position="135"/>
    </location>
</feature>
<protein>
    <recommendedName>
        <fullName evidence="4">T9SS type A sorting domain-containing protein</fullName>
    </recommendedName>
</protein>
<organism evidence="2 3">
    <name type="scientific">Rudanella paleaurantiibacter</name>
    <dbReference type="NCBI Taxonomy" id="2614655"/>
    <lineage>
        <taxon>Bacteria</taxon>
        <taxon>Pseudomonadati</taxon>
        <taxon>Bacteroidota</taxon>
        <taxon>Cytophagia</taxon>
        <taxon>Cytophagales</taxon>
        <taxon>Cytophagaceae</taxon>
        <taxon>Rudanella</taxon>
    </lineage>
</organism>
<reference evidence="2 3" key="1">
    <citation type="submission" date="2019-10" db="EMBL/GenBank/DDBJ databases">
        <title>Rudanella paleaurantiibacter sp. nov., isolated from sludge.</title>
        <authorList>
            <person name="Xu S.Q."/>
        </authorList>
    </citation>
    <scope>NUCLEOTIDE SEQUENCE [LARGE SCALE GENOMIC DNA]</scope>
    <source>
        <strain evidence="2 3">HX-22-17</strain>
    </source>
</reference>
<keyword evidence="3" id="KW-1185">Reference proteome</keyword>
<dbReference type="RefSeq" id="WP_152126154.1">
    <property type="nucleotide sequence ID" value="NZ_WELI01000010.1"/>
</dbReference>